<accession>A0A3S2WEY7</accession>
<dbReference type="Proteomes" id="UP000286997">
    <property type="component" value="Unassembled WGS sequence"/>
</dbReference>
<dbReference type="PANTHER" id="PTHR14136:SF17">
    <property type="entry name" value="BTB_POZ DOMAIN-CONTAINING PROTEIN KCTD9"/>
    <property type="match status" value="1"/>
</dbReference>
<keyword evidence="1" id="KW-0812">Transmembrane</keyword>
<sequence>MRQDQDDAGVAADPRLSAFLAVLARSAGRPLRGDGPFDLRGVRAGRADLAPHAGAGDPPPWLDEAGGLNLAEAGLAGADLIEADLSGANLARASLAGVLGRSARFAGARIEEADFAEADLSGADFTGIVGGQARFADAMVEDATFADAAMRFAKLPRALLDGADFSRADLWGADFAGADADYSVFRGARLDEADLSDTNLTHADFEGASLKKAKLVNARLRGANLTGLKLDGADLSGADLSDTNLVRLDLATCNLRHVRFAGAWLTGTRFRVEQLGGAVGEEVAGEYEAAKASYLALEQNLRSIGSHEESRWAYKRGRRMGRRHAFVQARAAWRGRDARAAVSHGYRWVSDRFVEWLCDYGESLSRLVRAFAVVIALFAVLYGATGGLLLEEDGLRPTYNVLDLVSYSALNMMTANPPEIGIKPVGRVTNLLVGAQGAAGIILMGLFGFVLGNRLRR</sequence>
<dbReference type="Gene3D" id="2.160.20.80">
    <property type="entry name" value="E3 ubiquitin-protein ligase SopA"/>
    <property type="match status" value="2"/>
</dbReference>
<protein>
    <submittedName>
        <fullName evidence="2">Pentapeptide repeat-containing protein</fullName>
    </submittedName>
</protein>
<dbReference type="InterPro" id="IPR051082">
    <property type="entry name" value="Pentapeptide-BTB/POZ_domain"/>
</dbReference>
<dbReference type="RefSeq" id="WP_127727743.1">
    <property type="nucleotide sequence ID" value="NZ_SACP01000003.1"/>
</dbReference>
<organism evidence="2 3">
    <name type="scientific">Methylobacterium oryzihabitans</name>
    <dbReference type="NCBI Taxonomy" id="2499852"/>
    <lineage>
        <taxon>Bacteria</taxon>
        <taxon>Pseudomonadati</taxon>
        <taxon>Pseudomonadota</taxon>
        <taxon>Alphaproteobacteria</taxon>
        <taxon>Hyphomicrobiales</taxon>
        <taxon>Methylobacteriaceae</taxon>
        <taxon>Methylobacterium</taxon>
    </lineage>
</organism>
<dbReference type="PANTHER" id="PTHR14136">
    <property type="entry name" value="BTB_POZ DOMAIN-CONTAINING PROTEIN KCTD9"/>
    <property type="match status" value="1"/>
</dbReference>
<dbReference type="OrthoDB" id="7908941at2"/>
<reference evidence="2 3" key="1">
    <citation type="submission" date="2019-01" db="EMBL/GenBank/DDBJ databases">
        <authorList>
            <person name="Chen W.-M."/>
        </authorList>
    </citation>
    <scope>NUCLEOTIDE SEQUENCE [LARGE SCALE GENOMIC DNA]</scope>
    <source>
        <strain evidence="2 3">TER-1</strain>
    </source>
</reference>
<evidence type="ECO:0000256" key="1">
    <source>
        <dbReference type="SAM" id="Phobius"/>
    </source>
</evidence>
<dbReference type="AlphaFoldDB" id="A0A3S2WEY7"/>
<keyword evidence="1" id="KW-0472">Membrane</keyword>
<comment type="caution">
    <text evidence="2">The sequence shown here is derived from an EMBL/GenBank/DDBJ whole genome shotgun (WGS) entry which is preliminary data.</text>
</comment>
<dbReference type="InterPro" id="IPR001646">
    <property type="entry name" value="5peptide_repeat"/>
</dbReference>
<name>A0A3S2WEY7_9HYPH</name>
<dbReference type="EMBL" id="SACP01000003">
    <property type="protein sequence ID" value="RVU20769.1"/>
    <property type="molecule type" value="Genomic_DNA"/>
</dbReference>
<dbReference type="SUPFAM" id="SSF141571">
    <property type="entry name" value="Pentapeptide repeat-like"/>
    <property type="match status" value="2"/>
</dbReference>
<keyword evidence="3" id="KW-1185">Reference proteome</keyword>
<keyword evidence="1" id="KW-1133">Transmembrane helix</keyword>
<feature type="transmembrane region" description="Helical" evidence="1">
    <location>
        <begin position="431"/>
        <end position="451"/>
    </location>
</feature>
<gene>
    <name evidence="2" type="ORF">EOE48_05355</name>
</gene>
<proteinExistence type="predicted"/>
<evidence type="ECO:0000313" key="3">
    <source>
        <dbReference type="Proteomes" id="UP000286997"/>
    </source>
</evidence>
<feature type="transmembrane region" description="Helical" evidence="1">
    <location>
        <begin position="370"/>
        <end position="390"/>
    </location>
</feature>
<evidence type="ECO:0000313" key="2">
    <source>
        <dbReference type="EMBL" id="RVU20769.1"/>
    </source>
</evidence>
<dbReference type="Pfam" id="PF00805">
    <property type="entry name" value="Pentapeptide"/>
    <property type="match status" value="5"/>
</dbReference>